<organism evidence="1 2">
    <name type="scientific">Deinococcus roseus</name>
    <dbReference type="NCBI Taxonomy" id="392414"/>
    <lineage>
        <taxon>Bacteria</taxon>
        <taxon>Thermotogati</taxon>
        <taxon>Deinococcota</taxon>
        <taxon>Deinococci</taxon>
        <taxon>Deinococcales</taxon>
        <taxon>Deinococcaceae</taxon>
        <taxon>Deinococcus</taxon>
    </lineage>
</organism>
<dbReference type="RefSeq" id="WP_189004293.1">
    <property type="nucleotide sequence ID" value="NZ_BMOD01000014.1"/>
</dbReference>
<comment type="caution">
    <text evidence="1">The sequence shown here is derived from an EMBL/GenBank/DDBJ whole genome shotgun (WGS) entry which is preliminary data.</text>
</comment>
<evidence type="ECO:0000313" key="2">
    <source>
        <dbReference type="Proteomes" id="UP000632222"/>
    </source>
</evidence>
<proteinExistence type="predicted"/>
<sequence>MMGWWIVVSMQTPEERDLTDLEGRKAAILAQWETGLEGIRWLDELTDAGKATRLSRGGYPNRYLALAGDVLPLLQGETTSLPREGVWVFGIDEGEEYALPPGWRGKVEMNADLIRTCPASHLLTIDCWDQS</sequence>
<dbReference type="EMBL" id="BMOD01000014">
    <property type="protein sequence ID" value="GGJ43959.1"/>
    <property type="molecule type" value="Genomic_DNA"/>
</dbReference>
<dbReference type="Proteomes" id="UP000632222">
    <property type="component" value="Unassembled WGS sequence"/>
</dbReference>
<keyword evidence="2" id="KW-1185">Reference proteome</keyword>
<name>A0ABQ2D5P6_9DEIO</name>
<gene>
    <name evidence="1" type="ORF">GCM10008938_32780</name>
</gene>
<accession>A0ABQ2D5P6</accession>
<protein>
    <submittedName>
        <fullName evidence="1">Uncharacterized protein</fullName>
    </submittedName>
</protein>
<reference evidence="2" key="1">
    <citation type="journal article" date="2019" name="Int. J. Syst. Evol. Microbiol.">
        <title>The Global Catalogue of Microorganisms (GCM) 10K type strain sequencing project: providing services to taxonomists for standard genome sequencing and annotation.</title>
        <authorList>
            <consortium name="The Broad Institute Genomics Platform"/>
            <consortium name="The Broad Institute Genome Sequencing Center for Infectious Disease"/>
            <person name="Wu L."/>
            <person name="Ma J."/>
        </authorList>
    </citation>
    <scope>NUCLEOTIDE SEQUENCE [LARGE SCALE GENOMIC DNA]</scope>
    <source>
        <strain evidence="2">JCM 14370</strain>
    </source>
</reference>
<evidence type="ECO:0000313" key="1">
    <source>
        <dbReference type="EMBL" id="GGJ43959.1"/>
    </source>
</evidence>